<dbReference type="EMBL" id="JAKCXM010000797">
    <property type="protein sequence ID" value="KAJ0391895.1"/>
    <property type="molecule type" value="Genomic_DNA"/>
</dbReference>
<protein>
    <submittedName>
        <fullName evidence="1">Uncharacterized protein</fullName>
    </submittedName>
</protein>
<name>A0AAD5LAB6_PYTIN</name>
<accession>A0AAD5LAB6</accession>
<gene>
    <name evidence="1" type="ORF">P43SY_007269</name>
</gene>
<evidence type="ECO:0000313" key="1">
    <source>
        <dbReference type="EMBL" id="KAJ0391895.1"/>
    </source>
</evidence>
<dbReference type="Proteomes" id="UP001209570">
    <property type="component" value="Unassembled WGS sequence"/>
</dbReference>
<keyword evidence="2" id="KW-1185">Reference proteome</keyword>
<organism evidence="1 2">
    <name type="scientific">Pythium insidiosum</name>
    <name type="common">Pythiosis disease agent</name>
    <dbReference type="NCBI Taxonomy" id="114742"/>
    <lineage>
        <taxon>Eukaryota</taxon>
        <taxon>Sar</taxon>
        <taxon>Stramenopiles</taxon>
        <taxon>Oomycota</taxon>
        <taxon>Peronosporomycetes</taxon>
        <taxon>Pythiales</taxon>
        <taxon>Pythiaceae</taxon>
        <taxon>Pythium</taxon>
    </lineage>
</organism>
<proteinExistence type="predicted"/>
<evidence type="ECO:0000313" key="2">
    <source>
        <dbReference type="Proteomes" id="UP001209570"/>
    </source>
</evidence>
<dbReference type="AlphaFoldDB" id="A0AAD5LAB6"/>
<sequence length="424" mass="48256">MGRTARSARDPAARNEVYGHGTSLRGVDLAEQIAHDPSLQRQRWIDVYRCLWERKAKIDIMDVIVISRGDPRAWYFTSASTGVRNFEILRKSESHLNAIAIKRHWVKRCDTNAVTCHLAVLFHEDASGGTRAALLRDLDFNVVLCQPTSTLWTASFLLQPYLSTTRRHPDWPFTLIARFHAAGSTSVHVAATESYFAEMPLPLADLTSTCESEESRRRPPTVPRAIDELVRLEAAALVQHVEAATKQKLRRLQAEFHVTRTHRLVLVRSLQLSQEESAFLEAFGAQAEATLDDRAFLSHKTPKDAPDRLKRLLQRRVFMLRETMWNPASTTFVAKPMAWDDECKRQPQQYEMVRVCRPCYLIYHALDAERFQATKSTVKAAARRLTLLHNAKMAGERLVAQAAWASQHDTEREDELTTAAVSFD</sequence>
<reference evidence="1" key="1">
    <citation type="submission" date="2021-12" db="EMBL/GenBank/DDBJ databases">
        <title>Prjna785345.</title>
        <authorList>
            <person name="Rujirawat T."/>
            <person name="Krajaejun T."/>
        </authorList>
    </citation>
    <scope>NUCLEOTIDE SEQUENCE</scope>
    <source>
        <strain evidence="1">Pi057C3</strain>
    </source>
</reference>
<comment type="caution">
    <text evidence="1">The sequence shown here is derived from an EMBL/GenBank/DDBJ whole genome shotgun (WGS) entry which is preliminary data.</text>
</comment>